<protein>
    <recommendedName>
        <fullName evidence="3">DinB family protein</fullName>
    </recommendedName>
</protein>
<sequence length="171" mass="18429">MIDEPVAPVVRTRPPEDGTERQTLTGMLDFLRATVVLKVSGLTDAQAFSRPVPASALTPAGLVKHLTGVERFWFGIDFAGLDLPWPWSGEQPHGGFPLEPGDTLAGLVAAYEAECARSRTVAEGAGLDERARGEGNHFTLRYALTHMIEETARHCGHLDLLRESIDGAAGQ</sequence>
<organism evidence="1 2">
    <name type="scientific">Catellatospora bangladeshensis</name>
    <dbReference type="NCBI Taxonomy" id="310355"/>
    <lineage>
        <taxon>Bacteria</taxon>
        <taxon>Bacillati</taxon>
        <taxon>Actinomycetota</taxon>
        <taxon>Actinomycetes</taxon>
        <taxon>Micromonosporales</taxon>
        <taxon>Micromonosporaceae</taxon>
        <taxon>Catellatospora</taxon>
    </lineage>
</organism>
<dbReference type="Proteomes" id="UP000601223">
    <property type="component" value="Unassembled WGS sequence"/>
</dbReference>
<comment type="caution">
    <text evidence="1">The sequence shown here is derived from an EMBL/GenBank/DDBJ whole genome shotgun (WGS) entry which is preliminary data.</text>
</comment>
<gene>
    <name evidence="1" type="ORF">Cba03nite_24980</name>
</gene>
<evidence type="ECO:0008006" key="3">
    <source>
        <dbReference type="Google" id="ProtNLM"/>
    </source>
</evidence>
<reference evidence="1 2" key="1">
    <citation type="submission" date="2021-01" db="EMBL/GenBank/DDBJ databases">
        <title>Whole genome shotgun sequence of Catellatospora bangladeshensis NBRC 107357.</title>
        <authorList>
            <person name="Komaki H."/>
            <person name="Tamura T."/>
        </authorList>
    </citation>
    <scope>NUCLEOTIDE SEQUENCE [LARGE SCALE GENOMIC DNA]</scope>
    <source>
        <strain evidence="1 2">NBRC 107357</strain>
    </source>
</reference>
<dbReference type="Gene3D" id="1.20.120.450">
    <property type="entry name" value="dinb family like domain"/>
    <property type="match status" value="1"/>
</dbReference>
<dbReference type="InterPro" id="IPR034660">
    <property type="entry name" value="DinB/YfiT-like"/>
</dbReference>
<dbReference type="Pfam" id="PF04978">
    <property type="entry name" value="MST"/>
    <property type="match status" value="1"/>
</dbReference>
<evidence type="ECO:0000313" key="2">
    <source>
        <dbReference type="Proteomes" id="UP000601223"/>
    </source>
</evidence>
<evidence type="ECO:0000313" key="1">
    <source>
        <dbReference type="EMBL" id="GIF81149.1"/>
    </source>
</evidence>
<accession>A0A8J3JEI4</accession>
<dbReference type="AlphaFoldDB" id="A0A8J3JEI4"/>
<proteinExistence type="predicted"/>
<dbReference type="EMBL" id="BONF01000011">
    <property type="protein sequence ID" value="GIF81149.1"/>
    <property type="molecule type" value="Genomic_DNA"/>
</dbReference>
<dbReference type="RefSeq" id="WP_203745360.1">
    <property type="nucleotide sequence ID" value="NZ_BONF01000011.1"/>
</dbReference>
<keyword evidence="2" id="KW-1185">Reference proteome</keyword>
<dbReference type="SUPFAM" id="SSF109854">
    <property type="entry name" value="DinB/YfiT-like putative metalloenzymes"/>
    <property type="match status" value="1"/>
</dbReference>
<name>A0A8J3JEI4_9ACTN</name>
<dbReference type="InterPro" id="IPR007061">
    <property type="entry name" value="MST-like"/>
</dbReference>